<name>A0A7C3Z140_9BACT</name>
<accession>A0A7C3Z140</accession>
<dbReference type="CDD" id="cd22784">
    <property type="entry name" value="DPBB_MltA_YuiC-like"/>
    <property type="match status" value="1"/>
</dbReference>
<sequence>MRTLTIICLLGLGLALFPQPTLGVNMLIVTVTAYSYSGGQSPYCVTASGKRVEEGMIALSRDVERHLTLRFGDRVLLHGLGVFDFQDRMASRWTHKADVFMQSDHKARRFGVKRHVVLVKLV</sequence>
<gene>
    <name evidence="1" type="ORF">ENW96_07025</name>
</gene>
<organism evidence="1">
    <name type="scientific">Desulfobacca acetoxidans</name>
    <dbReference type="NCBI Taxonomy" id="60893"/>
    <lineage>
        <taxon>Bacteria</taxon>
        <taxon>Pseudomonadati</taxon>
        <taxon>Thermodesulfobacteriota</taxon>
        <taxon>Desulfobaccia</taxon>
        <taxon>Desulfobaccales</taxon>
        <taxon>Desulfobaccaceae</taxon>
        <taxon>Desulfobacca</taxon>
    </lineage>
</organism>
<evidence type="ECO:0008006" key="2">
    <source>
        <dbReference type="Google" id="ProtNLM"/>
    </source>
</evidence>
<dbReference type="EMBL" id="DTMF01000178">
    <property type="protein sequence ID" value="HGF34127.1"/>
    <property type="molecule type" value="Genomic_DNA"/>
</dbReference>
<proteinExistence type="predicted"/>
<dbReference type="AlphaFoldDB" id="A0A7C3Z140"/>
<reference evidence="1" key="1">
    <citation type="journal article" date="2020" name="mSystems">
        <title>Genome- and Community-Level Interaction Insights into Carbon Utilization and Element Cycling Functions of Hydrothermarchaeota in Hydrothermal Sediment.</title>
        <authorList>
            <person name="Zhou Z."/>
            <person name="Liu Y."/>
            <person name="Xu W."/>
            <person name="Pan J."/>
            <person name="Luo Z.H."/>
            <person name="Li M."/>
        </authorList>
    </citation>
    <scope>NUCLEOTIDE SEQUENCE [LARGE SCALE GENOMIC DNA]</scope>
    <source>
        <strain evidence="1">SpSt-897</strain>
    </source>
</reference>
<evidence type="ECO:0000313" key="1">
    <source>
        <dbReference type="EMBL" id="HGF34127.1"/>
    </source>
</evidence>
<comment type="caution">
    <text evidence="1">The sequence shown here is derived from an EMBL/GenBank/DDBJ whole genome shotgun (WGS) entry which is preliminary data.</text>
</comment>
<protein>
    <recommendedName>
        <fullName evidence="2">3D domain-containing protein</fullName>
    </recommendedName>
</protein>